<feature type="domain" description="Cadherin" evidence="15">
    <location>
        <begin position="1464"/>
        <end position="1556"/>
    </location>
</feature>
<feature type="domain" description="Cadherin" evidence="15">
    <location>
        <begin position="1354"/>
        <end position="1452"/>
    </location>
</feature>
<dbReference type="FunFam" id="2.60.40.60:FF:000104">
    <property type="entry name" value="cadherin-23 isoform X1"/>
    <property type="match status" value="1"/>
</dbReference>
<feature type="domain" description="Cadherin" evidence="15">
    <location>
        <begin position="710"/>
        <end position="814"/>
    </location>
</feature>
<evidence type="ECO:0000256" key="12">
    <source>
        <dbReference type="SAM" id="MobiDB-lite"/>
    </source>
</evidence>
<feature type="domain" description="Cadherin" evidence="15">
    <location>
        <begin position="2831"/>
        <end position="2931"/>
    </location>
</feature>
<keyword evidence="7" id="KW-0130">Cell adhesion</keyword>
<feature type="domain" description="Cadherin" evidence="15">
    <location>
        <begin position="2712"/>
        <end position="2830"/>
    </location>
</feature>
<feature type="domain" description="Cadherin" evidence="15">
    <location>
        <begin position="3039"/>
        <end position="3146"/>
    </location>
</feature>
<keyword evidence="5" id="KW-0677">Repeat</keyword>
<feature type="domain" description="Cadherin" evidence="15">
    <location>
        <begin position="2200"/>
        <end position="2271"/>
    </location>
</feature>
<feature type="domain" description="Cadherin" evidence="15">
    <location>
        <begin position="2080"/>
        <end position="2199"/>
    </location>
</feature>
<comment type="caution">
    <text evidence="16">The sequence shown here is derived from an EMBL/GenBank/DDBJ whole genome shotgun (WGS) entry which is preliminary data.</text>
</comment>
<dbReference type="InterPro" id="IPR056989">
    <property type="entry name" value="PCDH15_12th_dom"/>
</dbReference>
<feature type="domain" description="Cadherin" evidence="15">
    <location>
        <begin position="170"/>
        <end position="277"/>
    </location>
</feature>
<feature type="domain" description="Cadherin" evidence="15">
    <location>
        <begin position="2293"/>
        <end position="2389"/>
    </location>
</feature>
<sequence length="4104" mass="454177">MVAYWIVYVFVMWMWSLGIKCEDGPQLPVTPGPGSSACPSLNTEISELTATNTVIFSFVTDAANVILTPSPGAPEGFLELRVAALDTYNVVLVKGVNLNVLNPRPSPVLETDEQLDCPTTTPTPAVYQPLISTLQYTLKCTVTFSYTTVQVQSGVRVAIRDVNNNPPYFLCAPYHKTVNELTPVSTTIFTLKGLAADDDLYGGISGYGLVSDGSGAFGLSGASSQGYIVVDNKLDYDNGPRQYSLNISTTDIGDPPLTNWTLLYITIEDGDDQNPVFEHNMYSLKIQEQRDDLIGTSVLTTPPIYAYDLDFGINETIGYKLATDKTTSEEEYFSINQSSGAIEILQKYDVLIHNQFVLQVKAYQINAEFNRFTFATLIIDIEDINNHKPVLKQLSYNVILPENPPVGYILIEIEATDLDLGDNSDLSFYVIDPGGALDIDPISGSLYVLDPGLLDREQNEIYTVTVYAEEMSTAEHFRSEEAIVTLMLTDVNDNTPIFDVSQYQFSVNDIQQIGASVGKVSATDADTGLNAKLQYHIVYASPGVETVFLLDSATGVITVQGNLTATPNRLFYTLYIKAEDQPIESSQTRSGYTTVDISVISIHNKPPVLDVSSYIVDVSEAALPGTRILKIQASDPDGDSMIFSLDGDNKDLNYFEVNAHSGIVYTLETLDHETITNFMFWINVTDNTYTSRCQVNVTVTDVNDNHPMFYHDNITFLLTEEQPAGTQIGHISVSDADDGNNGDVTLRLLGSWATHYVHLDNKTGILTTTLPLDREQLPWIQFMVIASDQGIPKLSSVAMVTVYLKDLNDNAPEIADDDAVIVLPEGASPGFIYHVKAVDPDQGVNSIVRYALLQDENALFGIDPYTGEVRSLVSLDLEQSHRQEHQLVVIAYNTEPYDANLENDTFSLYIRIEDKNDNVPVFSQPNYQFTVMEDTPIWSSVGRVTARDADYSAINRQIRFWLDFTDSSITEIFMVDEFTGVIRLLRNLDTDQPNGIDNYTLRVYASDIVPLSITDLKYNASALVNITVKDVNDNAPRFTQDLYQLSLPENMAPGSSVVSVEAYDLDLGRNGHLYFDILAADIPFVLEDNILRLHGGLDADKGPDHYQVTIIARDDGIPVLTGSTMVAISVLNVNNHAPEFNQSSYKFTIREALPVGTTVGIVSAKDGDSDTLQYDISETYQDVFTINSRGELRTNMVLDYELVTSYSFIIMATELRARDGNMFTDPHQTNVEVVVMVTDVNDNGPVFSQENYYITMEEGLSNQIILQVTATDADSGSNAVISYSLLEGENSDYFEIDPENGSLEVLNGSELDYSLQNSFILNVMATDGGIPSKSSLAVVTIEMIDVNNNPPVFSQPLYEASVEENHLAEYFVYQVFATDKDVSDEIEYSLESPQLVPFFINYKNGIIATTDSLDAELQDSYVLNISVTDGLHTSYTKVKVTVIDLNDNGPEFSVKEITHDISVDTPIGEVILRAHAVDVDKGMNGFVTHWIIGGDGKFHLDPFSGTLTLSGSLLGWDVKDSYYMTVYARDHGTVPRVSNISIELHVSKNNLHPPEFTDFVYDLGLPEDTTSEKPLLQINVVDRDQGVAGEVKLTLSEPSLHPFKIDQQGRFYLRGELDYETQSYYSVEVVATDVASDARSSVNTVRITVLDVNDNKPQFLPIPSHIYLPLMDGSRQLVTQVVAKDKDSSSHGNNLVGYQLLVGFDVCMIDPTSGELYTRPDIQPGSYSLKIQAYDNGSPSLTNITTTELTVLNGISRVEYPVFSQQTYRVSYNESWRPPQQVVSVLATFSESSRDYALQYGISVGNEDRMFTISPHTGTIQAVKQLDRELTDVYTLVVTATRTDNSNYQSQALVIITVEDSNDEVPHFPFVLYTAKVLENVQTGTEFITLSAVDPDLRGELEYYLLSYLEDYEDYFYLSEHQDHATIAISQPLDRENMPYTINLFVGVSDGPNAGSPALVEVKIMDVNDNDPQFEVSQYNFTVYENLGLCAEIGQVLAIDEDSTDTDKLVYSALDGLFPELSIDPQTGVLSVNCTGPGLDRERTDVYQIKVAVHDSGSRLGVCDVIIHVLDVNDNAPVFIEEPYMFTITEGKASTDLVMAILVVDLDAGENGEISFTLEQNLQNYFNIKSIEQSGKHVVKVSIEILKPLDRETPWLDIVNSTAVMTYKLKAVDHGQPTLSSIIPVTIYIEDENDNPPIFTKPLYEVSVSEGTPVMTSLLTVTATDPDVQNSIFYYTLHGADGILSVDPTSGVIRVTGQLDIAGTPILTLIVIYENDHQLAIQNNQQRAAPSKPNSTTVGQVIGSVAAVDRDLGKNGAVTYNVTSRNARGLFVIPNPVVGELTLIGIIDREKISHYTVIITAMDDGQPRHMNTCEVEIEVLDQNDNVPKFEFLSYTGHVSEASPSGTIVRMYPDIRVSDRDTGINGEVQFQLVGTKSELFSIDPKHGLITVNDNGGKVLDREVKDKYFLQVLAIDRNGIPLSLTGTAALTIVVDDINDNPPTFDQDHYTITVSEASSVGIVIGAFNAHDLDLSPNNRLQYSVIDGANGRFWMDRVTGELYITGGLDREAEDVYRLNVSVTDGGVDPSPLETFTMATIMIDDYNDNPPSFGDGDLIKFTVSEEMNPPVLVGTVIVTDPDEGVNGDVVCEIVDSVPFMINMTTGEMFTTQILDRENKSQYTFKIIAKDQGYPVLTSEATVTVSVLDVNDHTPQFDQSQYTANIIQRSPVGAVVMLATATDPDWGDNGSVTFTMQSTNGTDRYFKIDPRNGLIQVAGVIDVAQLTREGIFEPGSSQSILTLTLYASDNGKPQKRGQTNLSIHIESYQSDGLLTFDNYTYYLTIEEGLRPDIHVLSISAKSPDKIKLSYSVIGTEYFTIKDPSRGDVVTTQQMIDYEMQHNIVFTIRVTSEINPQIMAFAMVSVNILDVNDNEPVFEQMKYVFTVDEGIILQPMSIATIKATDRDSGENAILQYVILGDLNIGYPFDINHESGELFLTSGLDREQTMQHTLMIQTQDQGKPAQTSVVPVIINVADINDNYPKLDSSLYEVNVSNKAAPGDTLLEFEAVDYDEGLSGTVFYQLDYDREHNVPFFIHNKGGRGMLRTSSRLVFESEKVFDLQLVAHDLGTPSLSSSAVIRVTVTNDLALMPNFDRDVYEIVVSSESSVNTTIFVCSAGAIDFDFSIIGGNEAGYFSISHHACVVSVKSALPHARSMFTLMLFVHDAGIPPNTAMARLVITVEPGPRLPVFPEPRIRVTLPENEPDPILVVDLDTLEELAGLKVVYNWMDNVYSGMFYLEQDTGKVWTADVLDREKLDSYVLVIRCNLAQRHRITRNAGIPSNIVEIVITVDDLNDNPPQFEADMFVFGIPKETSYNSLIATVQATDKDVGNNSMLVYSVTGGDDRDKFRIDPNQGHIYSKVKVIDFEKDSYSLEVVACDDWGQGTRTTATVMLQVLSDMYRVVLVARVPPTVFREYMDIIISNLTIILDVDLKIEKIEPHLDKTGGSVNVDESRSDLYFYAVDYSTGTIMPRDELLRRIDDHEEEIRVLFNQFGIERIGPAMMSTAAGDMTIGSTEGALISLGALVILGSIIGVACICITWKTKKQNKTHNGTVPIYNGTIHAHNGTIPRRNGSILTAHNGLPNLAYHGSSDDVYRETLDIDNVLIHDSTFKPMETQRLSIYLPEEGQISDTSTQSSLYSSVLGEKQIGTQGSVYGFNQNQNSLDIIDNRVESVRDRRNRIVNRHHQNYHCANDSPRYSFNEPNPKGEACVGATIIKEYYFADTPLSINLQRGTALPDWNLPNGILKHIPCYTESTSGLQCDNNPEVQRVEYCEHSLLLPNSPGLRKDDALISSLDTIAEDSEGQTDMSSSGQSSLVSLKPDSNKSDINQTHHIHKKSSTSNLTLPVLSPLFCAEKEQQSRTHENLQKTFPGGVRHHANATKSLPHIRYPIMGVQNISTSPCFSKDFFVEVNRDASKEKCFTTFGKNLAEENARPSNVAQPLSSSATKKSLRFSRVSPLINPMKRCIEGDGKDDQPALINNGQVASLSEYLNCETRLKKRTWPGCGKVVTFHDCLVSEHDEKTSAKDNANYTKLQEAILNDRKYEEAETKF</sequence>
<feature type="domain" description="Cadherin" evidence="15">
    <location>
        <begin position="392"/>
        <end position="498"/>
    </location>
</feature>
<keyword evidence="2" id="KW-1003">Cell membrane</keyword>
<feature type="domain" description="Cadherin" evidence="15">
    <location>
        <begin position="610"/>
        <end position="709"/>
    </location>
</feature>
<dbReference type="SUPFAM" id="SSF49313">
    <property type="entry name" value="Cadherin-like"/>
    <property type="match status" value="31"/>
</dbReference>
<keyword evidence="4 14" id="KW-0732">Signal</keyword>
<evidence type="ECO:0000256" key="7">
    <source>
        <dbReference type="ARBA" id="ARBA00022889"/>
    </source>
</evidence>
<dbReference type="CDD" id="cd11304">
    <property type="entry name" value="Cadherin_repeat"/>
    <property type="match status" value="29"/>
</dbReference>
<evidence type="ECO:0000256" key="11">
    <source>
        <dbReference type="PROSITE-ProRule" id="PRU00043"/>
    </source>
</evidence>
<keyword evidence="8 13" id="KW-1133">Transmembrane helix</keyword>
<feature type="domain" description="Cadherin" evidence="15">
    <location>
        <begin position="1975"/>
        <end position="2079"/>
    </location>
</feature>
<feature type="transmembrane region" description="Helical" evidence="13">
    <location>
        <begin position="3572"/>
        <end position="3594"/>
    </location>
</feature>
<evidence type="ECO:0000256" key="2">
    <source>
        <dbReference type="ARBA" id="ARBA00022475"/>
    </source>
</evidence>
<feature type="domain" description="Cadherin" evidence="15">
    <location>
        <begin position="923"/>
        <end position="1038"/>
    </location>
</feature>
<feature type="domain" description="Cadherin" evidence="15">
    <location>
        <begin position="1678"/>
        <end position="1763"/>
    </location>
</feature>
<evidence type="ECO:0000259" key="15">
    <source>
        <dbReference type="PROSITE" id="PS50268"/>
    </source>
</evidence>
<dbReference type="InterPro" id="IPR020894">
    <property type="entry name" value="Cadherin_CS"/>
</dbReference>
<dbReference type="Proteomes" id="UP001208570">
    <property type="component" value="Unassembled WGS sequence"/>
</dbReference>
<feature type="compositionally biased region" description="Low complexity" evidence="12">
    <location>
        <begin position="3862"/>
        <end position="3871"/>
    </location>
</feature>
<dbReference type="InterPro" id="IPR015919">
    <property type="entry name" value="Cadherin-like_sf"/>
</dbReference>
<feature type="domain" description="Cadherin" evidence="15">
    <location>
        <begin position="2503"/>
        <end position="2608"/>
    </location>
</feature>
<feature type="domain" description="Cadherin" evidence="15">
    <location>
        <begin position="2932"/>
        <end position="3038"/>
    </location>
</feature>
<evidence type="ECO:0000256" key="14">
    <source>
        <dbReference type="SAM" id="SignalP"/>
    </source>
</evidence>
<dbReference type="PROSITE" id="PS00232">
    <property type="entry name" value="CADHERIN_1"/>
    <property type="match status" value="15"/>
</dbReference>
<accession>A0AAD9JMB3</accession>
<evidence type="ECO:0000256" key="1">
    <source>
        <dbReference type="ARBA" id="ARBA00004162"/>
    </source>
</evidence>
<dbReference type="FunFam" id="2.60.40.60:FF:000092">
    <property type="entry name" value="Protocadherin 8"/>
    <property type="match status" value="1"/>
</dbReference>
<keyword evidence="10" id="KW-0325">Glycoprotein</keyword>
<feature type="compositionally biased region" description="Basic and acidic residues" evidence="12">
    <location>
        <begin position="3909"/>
        <end position="3919"/>
    </location>
</feature>
<dbReference type="GO" id="GO:0007156">
    <property type="term" value="P:homophilic cell adhesion via plasma membrane adhesion molecules"/>
    <property type="evidence" value="ECO:0007669"/>
    <property type="project" value="InterPro"/>
</dbReference>
<evidence type="ECO:0000256" key="6">
    <source>
        <dbReference type="ARBA" id="ARBA00022837"/>
    </source>
</evidence>
<dbReference type="FunFam" id="2.60.40.60:FF:000033">
    <property type="entry name" value="FAT atypical cadherin 1"/>
    <property type="match status" value="1"/>
</dbReference>
<evidence type="ECO:0000256" key="8">
    <source>
        <dbReference type="ARBA" id="ARBA00022989"/>
    </source>
</evidence>
<dbReference type="PRINTS" id="PR00205">
    <property type="entry name" value="CADHERIN"/>
</dbReference>
<feature type="domain" description="Cadherin" evidence="15">
    <location>
        <begin position="3244"/>
        <end position="3353"/>
    </location>
</feature>
<dbReference type="PANTHER" id="PTHR24026">
    <property type="entry name" value="FAT ATYPICAL CADHERIN-RELATED"/>
    <property type="match status" value="1"/>
</dbReference>
<dbReference type="FunFam" id="2.60.40.60:FF:000116">
    <property type="entry name" value="Dachsous cadherin-related 2"/>
    <property type="match status" value="1"/>
</dbReference>
<evidence type="ECO:0000313" key="16">
    <source>
        <dbReference type="EMBL" id="KAK2155098.1"/>
    </source>
</evidence>
<feature type="region of interest" description="Disordered" evidence="12">
    <location>
        <begin position="3853"/>
        <end position="3894"/>
    </location>
</feature>
<feature type="region of interest" description="Disordered" evidence="12">
    <location>
        <begin position="3909"/>
        <end position="3928"/>
    </location>
</feature>
<proteinExistence type="predicted"/>
<comment type="subcellular location">
    <subcellularLocation>
        <location evidence="1">Cell membrane</location>
        <topology evidence="1">Single-pass membrane protein</topology>
    </subcellularLocation>
</comment>
<protein>
    <recommendedName>
        <fullName evidence="15">Cadherin domain-containing protein</fullName>
    </recommendedName>
</protein>
<feature type="chain" id="PRO_5042205288" description="Cadherin domain-containing protein" evidence="14">
    <location>
        <begin position="19"/>
        <end position="4104"/>
    </location>
</feature>
<feature type="domain" description="Cadherin" evidence="15">
    <location>
        <begin position="1039"/>
        <end position="1140"/>
    </location>
</feature>
<feature type="domain" description="Cadherin" evidence="15">
    <location>
        <begin position="823"/>
        <end position="922"/>
    </location>
</feature>
<dbReference type="EMBL" id="JAODUP010000249">
    <property type="protein sequence ID" value="KAK2155098.1"/>
    <property type="molecule type" value="Genomic_DNA"/>
</dbReference>
<dbReference type="GO" id="GO:0005509">
    <property type="term" value="F:calcium ion binding"/>
    <property type="evidence" value="ECO:0007669"/>
    <property type="project" value="UniProtKB-UniRule"/>
</dbReference>
<feature type="signal peptide" evidence="14">
    <location>
        <begin position="1"/>
        <end position="18"/>
    </location>
</feature>
<feature type="domain" description="Cadherin" evidence="15">
    <location>
        <begin position="1248"/>
        <end position="1353"/>
    </location>
</feature>
<reference evidence="16" key="1">
    <citation type="journal article" date="2023" name="Mol. Biol. Evol.">
        <title>Third-Generation Sequencing Reveals the Adaptive Role of the Epigenome in Three Deep-Sea Polychaetes.</title>
        <authorList>
            <person name="Perez M."/>
            <person name="Aroh O."/>
            <person name="Sun Y."/>
            <person name="Lan Y."/>
            <person name="Juniper S.K."/>
            <person name="Young C.R."/>
            <person name="Angers B."/>
            <person name="Qian P.Y."/>
        </authorList>
    </citation>
    <scope>NUCLEOTIDE SEQUENCE</scope>
    <source>
        <strain evidence="16">P08H-3</strain>
    </source>
</reference>
<feature type="domain" description="Cadherin" evidence="15">
    <location>
        <begin position="1557"/>
        <end position="1659"/>
    </location>
</feature>
<dbReference type="FunFam" id="2.60.40.60:FF:000020">
    <property type="entry name" value="Dachsous cadherin-related 1b"/>
    <property type="match status" value="5"/>
</dbReference>
<dbReference type="GO" id="GO:0005886">
    <property type="term" value="C:plasma membrane"/>
    <property type="evidence" value="ECO:0007669"/>
    <property type="project" value="UniProtKB-SubCell"/>
</dbReference>
<dbReference type="FunFam" id="2.60.40.60:FF:000015">
    <property type="entry name" value="FAT atypical cadherin 1"/>
    <property type="match status" value="1"/>
</dbReference>
<keyword evidence="6 11" id="KW-0106">Calcium</keyword>
<feature type="domain" description="Cadherin" evidence="15">
    <location>
        <begin position="2390"/>
        <end position="2502"/>
    </location>
</feature>
<evidence type="ECO:0000256" key="13">
    <source>
        <dbReference type="SAM" id="Phobius"/>
    </source>
</evidence>
<evidence type="ECO:0000256" key="3">
    <source>
        <dbReference type="ARBA" id="ARBA00022692"/>
    </source>
</evidence>
<evidence type="ECO:0000313" key="17">
    <source>
        <dbReference type="Proteomes" id="UP001208570"/>
    </source>
</evidence>
<name>A0AAD9JMB3_9ANNE</name>
<feature type="domain" description="Cadherin" evidence="15">
    <location>
        <begin position="1764"/>
        <end position="1868"/>
    </location>
</feature>
<feature type="domain" description="Cadherin" evidence="15">
    <location>
        <begin position="3354"/>
        <end position="3465"/>
    </location>
</feature>
<evidence type="ECO:0000256" key="5">
    <source>
        <dbReference type="ARBA" id="ARBA00022737"/>
    </source>
</evidence>
<dbReference type="Gene3D" id="2.60.40.60">
    <property type="entry name" value="Cadherins"/>
    <property type="match status" value="31"/>
</dbReference>
<feature type="domain" description="Cadherin" evidence="15">
    <location>
        <begin position="1141"/>
        <end position="1247"/>
    </location>
</feature>
<dbReference type="GO" id="GO:0007163">
    <property type="term" value="P:establishment or maintenance of cell polarity"/>
    <property type="evidence" value="ECO:0007669"/>
    <property type="project" value="UniProtKB-ARBA"/>
</dbReference>
<feature type="domain" description="Cadherin" evidence="15">
    <location>
        <begin position="1869"/>
        <end position="1974"/>
    </location>
</feature>
<dbReference type="Pfam" id="PF00028">
    <property type="entry name" value="Cadherin"/>
    <property type="match status" value="23"/>
</dbReference>
<keyword evidence="17" id="KW-1185">Reference proteome</keyword>
<dbReference type="InterPro" id="IPR002126">
    <property type="entry name" value="Cadherin-like_dom"/>
</dbReference>
<gene>
    <name evidence="16" type="ORF">LSH36_249g02001</name>
</gene>
<feature type="domain" description="Cadherin" evidence="15">
    <location>
        <begin position="295"/>
        <end position="391"/>
    </location>
</feature>
<evidence type="ECO:0000256" key="4">
    <source>
        <dbReference type="ARBA" id="ARBA00022729"/>
    </source>
</evidence>
<evidence type="ECO:0000256" key="10">
    <source>
        <dbReference type="ARBA" id="ARBA00023180"/>
    </source>
</evidence>
<feature type="domain" description="Cadherin" evidence="15">
    <location>
        <begin position="2610"/>
        <end position="2711"/>
    </location>
</feature>
<feature type="domain" description="Cadherin" evidence="15">
    <location>
        <begin position="499"/>
        <end position="609"/>
    </location>
</feature>
<organism evidence="16 17">
    <name type="scientific">Paralvinella palmiformis</name>
    <dbReference type="NCBI Taxonomy" id="53620"/>
    <lineage>
        <taxon>Eukaryota</taxon>
        <taxon>Metazoa</taxon>
        <taxon>Spiralia</taxon>
        <taxon>Lophotrochozoa</taxon>
        <taxon>Annelida</taxon>
        <taxon>Polychaeta</taxon>
        <taxon>Sedentaria</taxon>
        <taxon>Canalipalpata</taxon>
        <taxon>Terebellida</taxon>
        <taxon>Terebelliformia</taxon>
        <taxon>Alvinellidae</taxon>
        <taxon>Paralvinella</taxon>
    </lineage>
</organism>
<evidence type="ECO:0000256" key="9">
    <source>
        <dbReference type="ARBA" id="ARBA00023136"/>
    </source>
</evidence>
<dbReference type="SMART" id="SM00112">
    <property type="entry name" value="CA"/>
    <property type="match status" value="30"/>
</dbReference>
<dbReference type="PANTHER" id="PTHR24026:SF136">
    <property type="entry name" value="PROTOCADHERIN-23"/>
    <property type="match status" value="1"/>
</dbReference>
<keyword evidence="3 13" id="KW-0812">Transmembrane</keyword>
<dbReference type="Pfam" id="PF23206">
    <property type="entry name" value="PCDH15_12th"/>
    <property type="match status" value="1"/>
</dbReference>
<keyword evidence="9 13" id="KW-0472">Membrane</keyword>
<dbReference type="PROSITE" id="PS50268">
    <property type="entry name" value="CADHERIN_2"/>
    <property type="match status" value="30"/>
</dbReference>